<sequence length="148" mass="16693">MRTPADRVRHLLLFEVSALAILVPIGTIFFGFDPLNIGSLGITTATIAAVWNYLYNWGFDHALKRLTGSVHKRMRVRVLHAVLFELGLVVMLVPLIAWWLDMTLWEALVADIAIVVFYVVFAFVYNIIYDRVFPIPEGTKGEKTSLGS</sequence>
<proteinExistence type="predicted"/>
<protein>
    <submittedName>
        <fullName evidence="3">PACE efflux transporter</fullName>
    </submittedName>
</protein>
<evidence type="ECO:0000256" key="1">
    <source>
        <dbReference type="SAM" id="Phobius"/>
    </source>
</evidence>
<keyword evidence="1" id="KW-0812">Transmembrane</keyword>
<accession>A0A426FP56</accession>
<dbReference type="Pfam" id="PF05232">
    <property type="entry name" value="BTP"/>
    <property type="match status" value="2"/>
</dbReference>
<feature type="transmembrane region" description="Helical" evidence="1">
    <location>
        <begin position="112"/>
        <end position="129"/>
    </location>
</feature>
<comment type="caution">
    <text evidence="3">The sequence shown here is derived from an EMBL/GenBank/DDBJ whole genome shotgun (WGS) entry which is preliminary data.</text>
</comment>
<evidence type="ECO:0000259" key="2">
    <source>
        <dbReference type="Pfam" id="PF05232"/>
    </source>
</evidence>
<evidence type="ECO:0000313" key="4">
    <source>
        <dbReference type="Proteomes" id="UP000270261"/>
    </source>
</evidence>
<dbReference type="NCBIfam" id="NF033664">
    <property type="entry name" value="PACE_transport"/>
    <property type="match status" value="1"/>
</dbReference>
<keyword evidence="1" id="KW-1133">Transmembrane helix</keyword>
<dbReference type="OrthoDB" id="1631120at2"/>
<feature type="domain" description="Chlorhexidine efflux transporter" evidence="2">
    <location>
        <begin position="2"/>
        <end position="65"/>
    </location>
</feature>
<name>A0A426FP56_9BURK</name>
<evidence type="ECO:0000313" key="3">
    <source>
        <dbReference type="EMBL" id="RRN44468.1"/>
    </source>
</evidence>
<dbReference type="InterPro" id="IPR058208">
    <property type="entry name" value="PACE"/>
</dbReference>
<dbReference type="EMBL" id="RRUE01000002">
    <property type="protein sequence ID" value="RRN44468.1"/>
    <property type="molecule type" value="Genomic_DNA"/>
</dbReference>
<feature type="transmembrane region" description="Helical" evidence="1">
    <location>
        <begin position="37"/>
        <end position="57"/>
    </location>
</feature>
<feature type="transmembrane region" description="Helical" evidence="1">
    <location>
        <begin position="78"/>
        <end position="100"/>
    </location>
</feature>
<dbReference type="AlphaFoldDB" id="A0A426FP56"/>
<gene>
    <name evidence="3" type="ORF">EHV23_14335</name>
</gene>
<feature type="transmembrane region" description="Helical" evidence="1">
    <location>
        <begin position="12"/>
        <end position="31"/>
    </location>
</feature>
<reference evidence="3 4" key="1">
    <citation type="submission" date="2018-11" db="EMBL/GenBank/DDBJ databases">
        <title>Genome sequencing of Lautropia sp. KCOM 2505 (= ChDC F240).</title>
        <authorList>
            <person name="Kook J.-K."/>
            <person name="Park S.-N."/>
            <person name="Lim Y.K."/>
        </authorList>
    </citation>
    <scope>NUCLEOTIDE SEQUENCE [LARGE SCALE GENOMIC DNA]</scope>
    <source>
        <strain evidence="3 4">KCOM 2505</strain>
    </source>
</reference>
<organism evidence="3 4">
    <name type="scientific">Lautropia dentalis</name>
    <dbReference type="NCBI Taxonomy" id="2490857"/>
    <lineage>
        <taxon>Bacteria</taxon>
        <taxon>Pseudomonadati</taxon>
        <taxon>Pseudomonadota</taxon>
        <taxon>Betaproteobacteria</taxon>
        <taxon>Burkholderiales</taxon>
        <taxon>Burkholderiaceae</taxon>
        <taxon>Lautropia</taxon>
    </lineage>
</organism>
<dbReference type="RefSeq" id="WP_125096660.1">
    <property type="nucleotide sequence ID" value="NZ_RRUE01000002.1"/>
</dbReference>
<keyword evidence="1" id="KW-0472">Membrane</keyword>
<dbReference type="InterPro" id="IPR007896">
    <property type="entry name" value="BTP_bacteria"/>
</dbReference>
<feature type="domain" description="Chlorhexidine efflux transporter" evidence="2">
    <location>
        <begin position="73"/>
        <end position="134"/>
    </location>
</feature>
<keyword evidence="4" id="KW-1185">Reference proteome</keyword>
<dbReference type="Proteomes" id="UP000270261">
    <property type="component" value="Unassembled WGS sequence"/>
</dbReference>